<organism evidence="2 3">
    <name type="scientific">Mycena albidolilacea</name>
    <dbReference type="NCBI Taxonomy" id="1033008"/>
    <lineage>
        <taxon>Eukaryota</taxon>
        <taxon>Fungi</taxon>
        <taxon>Dikarya</taxon>
        <taxon>Basidiomycota</taxon>
        <taxon>Agaricomycotina</taxon>
        <taxon>Agaricomycetes</taxon>
        <taxon>Agaricomycetidae</taxon>
        <taxon>Agaricales</taxon>
        <taxon>Marasmiineae</taxon>
        <taxon>Mycenaceae</taxon>
        <taxon>Mycena</taxon>
    </lineage>
</organism>
<reference evidence="2" key="1">
    <citation type="submission" date="2023-03" db="EMBL/GenBank/DDBJ databases">
        <title>Massive genome expansion in bonnet fungi (Mycena s.s.) driven by repeated elements and novel gene families across ecological guilds.</title>
        <authorList>
            <consortium name="Lawrence Berkeley National Laboratory"/>
            <person name="Harder C.B."/>
            <person name="Miyauchi S."/>
            <person name="Viragh M."/>
            <person name="Kuo A."/>
            <person name="Thoen E."/>
            <person name="Andreopoulos B."/>
            <person name="Lu D."/>
            <person name="Skrede I."/>
            <person name="Drula E."/>
            <person name="Henrissat B."/>
            <person name="Morin E."/>
            <person name="Kohler A."/>
            <person name="Barry K."/>
            <person name="LaButti K."/>
            <person name="Morin E."/>
            <person name="Salamov A."/>
            <person name="Lipzen A."/>
            <person name="Mereny Z."/>
            <person name="Hegedus B."/>
            <person name="Baldrian P."/>
            <person name="Stursova M."/>
            <person name="Weitz H."/>
            <person name="Taylor A."/>
            <person name="Grigoriev I.V."/>
            <person name="Nagy L.G."/>
            <person name="Martin F."/>
            <person name="Kauserud H."/>
        </authorList>
    </citation>
    <scope>NUCLEOTIDE SEQUENCE</scope>
    <source>
        <strain evidence="2">CBHHK002</strain>
    </source>
</reference>
<feature type="region of interest" description="Disordered" evidence="1">
    <location>
        <begin position="50"/>
        <end position="74"/>
    </location>
</feature>
<sequence length="199" mass="21885">MNRATCYEATGFPPYEVRSRPEINHRDSCSTTTHDGTSCSVAAGMRHSRFPKCHLPPPSRHRDPSRPRGSSWCSTTTLRTGSICGTVPRSSSYDSVPEWRYDAADAIGQGGRRSTSRGRETEAGTRILPLVAVLSRWQGLWGVVRCDGNTGAGCRTLYRTRGRSVEEEEHGLHAMARGSTGDGDATRMKMDSRPVRRAC</sequence>
<dbReference type="Proteomes" id="UP001218218">
    <property type="component" value="Unassembled WGS sequence"/>
</dbReference>
<proteinExistence type="predicted"/>
<evidence type="ECO:0000256" key="1">
    <source>
        <dbReference type="SAM" id="MobiDB-lite"/>
    </source>
</evidence>
<keyword evidence="3" id="KW-1185">Reference proteome</keyword>
<dbReference type="AlphaFoldDB" id="A0AAD7EKU6"/>
<gene>
    <name evidence="2" type="ORF">DFH08DRAFT_881975</name>
</gene>
<dbReference type="EMBL" id="JARIHO010000036">
    <property type="protein sequence ID" value="KAJ7330872.1"/>
    <property type="molecule type" value="Genomic_DNA"/>
</dbReference>
<feature type="region of interest" description="Disordered" evidence="1">
    <location>
        <begin position="170"/>
        <end position="199"/>
    </location>
</feature>
<evidence type="ECO:0000313" key="2">
    <source>
        <dbReference type="EMBL" id="KAJ7330872.1"/>
    </source>
</evidence>
<comment type="caution">
    <text evidence="2">The sequence shown here is derived from an EMBL/GenBank/DDBJ whole genome shotgun (WGS) entry which is preliminary data.</text>
</comment>
<feature type="compositionally biased region" description="Basic and acidic residues" evidence="1">
    <location>
        <begin position="184"/>
        <end position="199"/>
    </location>
</feature>
<protein>
    <submittedName>
        <fullName evidence="2">Uncharacterized protein</fullName>
    </submittedName>
</protein>
<evidence type="ECO:0000313" key="3">
    <source>
        <dbReference type="Proteomes" id="UP001218218"/>
    </source>
</evidence>
<name>A0AAD7EKU6_9AGAR</name>
<accession>A0AAD7EKU6</accession>